<evidence type="ECO:0000313" key="1">
    <source>
        <dbReference type="EMBL" id="KAI4370076.1"/>
    </source>
</evidence>
<dbReference type="EMBL" id="CM042884">
    <property type="protein sequence ID" value="KAI4370076.1"/>
    <property type="molecule type" value="Genomic_DNA"/>
</dbReference>
<sequence>MLLLGHFLVYSLASVFTQFIQSKLSFSLAVWSRGLFATSVVQSCCENNFLAFVVREKKGASFTGLYRGISSNIASSVPISAIYTFTYESVKTKFDSSFFLRWFCQHRYVVRLHTKRAHKTADAHLSPSQRCRSRCSMFGVSFSCIYPYIYYSTNALLGIIRNGGLRSLYAGWGAVLCRNIPHSIIKFYTYENLKMWMLSPLHSGVPLNTIQTVTHCGGIAGSTAALFTTPFDVVKTRLQTQQSGTASQYNGVLQTLLEIARTEGLKSLYRGLTPRLIMYVSQGSLFFTSYEFFKQLFSLNES</sequence>
<proteinExistence type="predicted"/>
<dbReference type="Proteomes" id="UP001057402">
    <property type="component" value="Chromosome 5"/>
</dbReference>
<keyword evidence="2" id="KW-1185">Reference proteome</keyword>
<accession>A0ACB9QVT8</accession>
<gene>
    <name evidence="1" type="ORF">MLD38_018460</name>
</gene>
<protein>
    <submittedName>
        <fullName evidence="1">Uncharacterized protein</fullName>
    </submittedName>
</protein>
<comment type="caution">
    <text evidence="1">The sequence shown here is derived from an EMBL/GenBank/DDBJ whole genome shotgun (WGS) entry which is preliminary data.</text>
</comment>
<name>A0ACB9QVT8_9MYRT</name>
<reference evidence="2" key="1">
    <citation type="journal article" date="2023" name="Front. Plant Sci.">
        <title>Chromosomal-level genome assembly of Melastoma candidum provides insights into trichome evolution.</title>
        <authorList>
            <person name="Zhong Y."/>
            <person name="Wu W."/>
            <person name="Sun C."/>
            <person name="Zou P."/>
            <person name="Liu Y."/>
            <person name="Dai S."/>
            <person name="Zhou R."/>
        </authorList>
    </citation>
    <scope>NUCLEOTIDE SEQUENCE [LARGE SCALE GENOMIC DNA]</scope>
</reference>
<organism evidence="1 2">
    <name type="scientific">Melastoma candidum</name>
    <dbReference type="NCBI Taxonomy" id="119954"/>
    <lineage>
        <taxon>Eukaryota</taxon>
        <taxon>Viridiplantae</taxon>
        <taxon>Streptophyta</taxon>
        <taxon>Embryophyta</taxon>
        <taxon>Tracheophyta</taxon>
        <taxon>Spermatophyta</taxon>
        <taxon>Magnoliopsida</taxon>
        <taxon>eudicotyledons</taxon>
        <taxon>Gunneridae</taxon>
        <taxon>Pentapetalae</taxon>
        <taxon>rosids</taxon>
        <taxon>malvids</taxon>
        <taxon>Myrtales</taxon>
        <taxon>Melastomataceae</taxon>
        <taxon>Melastomatoideae</taxon>
        <taxon>Melastomateae</taxon>
        <taxon>Melastoma</taxon>
    </lineage>
</organism>
<evidence type="ECO:0000313" key="2">
    <source>
        <dbReference type="Proteomes" id="UP001057402"/>
    </source>
</evidence>